<evidence type="ECO:0000259" key="9">
    <source>
        <dbReference type="Pfam" id="PF23726"/>
    </source>
</evidence>
<keyword evidence="6" id="KW-0234">DNA repair</keyword>
<keyword evidence="6" id="KW-0227">DNA damage</keyword>
<dbReference type="InterPro" id="IPR004871">
    <property type="entry name" value="RSE1/DDB1/CPSF1_C"/>
</dbReference>
<evidence type="ECO:0000256" key="1">
    <source>
        <dbReference type="ARBA" id="ARBA00004123"/>
    </source>
</evidence>
<dbReference type="InterPro" id="IPR011047">
    <property type="entry name" value="Quinoprotein_ADH-like_sf"/>
</dbReference>
<protein>
    <recommendedName>
        <fullName evidence="3 6">DNA damage-binding protein 1</fullName>
    </recommendedName>
    <alternativeName>
        <fullName evidence="5 6">Damage-specific DNA-binding protein 1</fullName>
    </alternativeName>
</protein>
<dbReference type="OrthoDB" id="433457at2759"/>
<dbReference type="Pfam" id="PF10433">
    <property type="entry name" value="Beta-prop_RSE1_1st"/>
    <property type="match status" value="1"/>
</dbReference>
<dbReference type="FunFam" id="2.130.10.10:FF:000592">
    <property type="entry name" value="UV-damaged DNA binding protein"/>
    <property type="match status" value="1"/>
</dbReference>
<dbReference type="EnsemblMetazoa" id="CLYHEMT014884.1">
    <property type="protein sequence ID" value="CLYHEMP014884.1"/>
    <property type="gene ID" value="CLYHEMG014884"/>
</dbReference>
<evidence type="ECO:0000256" key="3">
    <source>
        <dbReference type="ARBA" id="ARBA00014577"/>
    </source>
</evidence>
<keyword evidence="4 6" id="KW-0539">Nucleus</keyword>
<feature type="domain" description="RSE1/DDB1/CPSF1 C-terminal" evidence="7">
    <location>
        <begin position="795"/>
        <end position="1105"/>
    </location>
</feature>
<proteinExistence type="inferred from homology"/>
<dbReference type="GO" id="GO:0016567">
    <property type="term" value="P:protein ubiquitination"/>
    <property type="evidence" value="ECO:0007669"/>
    <property type="project" value="UniProtKB-UniRule"/>
</dbReference>
<dbReference type="AlphaFoldDB" id="A0A7M5WZH8"/>
<evidence type="ECO:0000259" key="8">
    <source>
        <dbReference type="Pfam" id="PF10433"/>
    </source>
</evidence>
<dbReference type="InterPro" id="IPR036322">
    <property type="entry name" value="WD40_repeat_dom_sf"/>
</dbReference>
<dbReference type="InterPro" id="IPR058543">
    <property type="entry name" value="Beta-prop_RSE1/DDB1/CPSF1_2nd"/>
</dbReference>
<evidence type="ECO:0000256" key="4">
    <source>
        <dbReference type="ARBA" id="ARBA00023242"/>
    </source>
</evidence>
<dbReference type="GO" id="GO:0006281">
    <property type="term" value="P:DNA repair"/>
    <property type="evidence" value="ECO:0007669"/>
    <property type="project" value="UniProtKB-KW"/>
</dbReference>
<dbReference type="SUPFAM" id="SSF50978">
    <property type="entry name" value="WD40 repeat-like"/>
    <property type="match status" value="1"/>
</dbReference>
<comment type="domain">
    <text evidence="6">The core of the protein consists of three WD40 beta-propeller domains.</text>
</comment>
<dbReference type="GO" id="GO:0003676">
    <property type="term" value="F:nucleic acid binding"/>
    <property type="evidence" value="ECO:0007669"/>
    <property type="project" value="InterPro"/>
</dbReference>
<dbReference type="FunFam" id="2.130.10.10:FF:000070">
    <property type="entry name" value="DNA damage-binding protein 1"/>
    <property type="match status" value="1"/>
</dbReference>
<dbReference type="GO" id="GO:0043161">
    <property type="term" value="P:proteasome-mediated ubiquitin-dependent protein catabolic process"/>
    <property type="evidence" value="ECO:0007669"/>
    <property type="project" value="UniProtKB-UniRule"/>
</dbReference>
<dbReference type="Gene3D" id="1.10.150.910">
    <property type="match status" value="1"/>
</dbReference>
<evidence type="ECO:0000256" key="2">
    <source>
        <dbReference type="ARBA" id="ARBA00007453"/>
    </source>
</evidence>
<dbReference type="InterPro" id="IPR018846">
    <property type="entry name" value="Beta-prop_RSE1/DDB1/CPSF1_1st"/>
</dbReference>
<dbReference type="SUPFAM" id="SSF50998">
    <property type="entry name" value="Quinoprotein alcohol dehydrogenase-like"/>
    <property type="match status" value="1"/>
</dbReference>
<organism evidence="10 11">
    <name type="scientific">Clytia hemisphaerica</name>
    <dbReference type="NCBI Taxonomy" id="252671"/>
    <lineage>
        <taxon>Eukaryota</taxon>
        <taxon>Metazoa</taxon>
        <taxon>Cnidaria</taxon>
        <taxon>Hydrozoa</taxon>
        <taxon>Hydroidolina</taxon>
        <taxon>Leptothecata</taxon>
        <taxon>Obeliida</taxon>
        <taxon>Clytiidae</taxon>
        <taxon>Clytia</taxon>
    </lineage>
</organism>
<dbReference type="Gene3D" id="2.130.10.10">
    <property type="entry name" value="YVTN repeat-like/Quinoprotein amine dehydrogenase"/>
    <property type="match status" value="3"/>
</dbReference>
<comment type="pathway">
    <text evidence="6">Protein modification; protein ubiquitination.</text>
</comment>
<comment type="function">
    <text evidence="6">Component of complexes involved in DNA repair and protein ubiquitination. May play a role in the regulation of the circadian clock.</text>
</comment>
<dbReference type="InterPro" id="IPR015943">
    <property type="entry name" value="WD40/YVTN_repeat-like_dom_sf"/>
</dbReference>
<feature type="domain" description="RSE1/DDB1/CPSF1 first beta-propeller" evidence="8">
    <location>
        <begin position="15"/>
        <end position="352"/>
    </location>
</feature>
<dbReference type="InterPro" id="IPR050358">
    <property type="entry name" value="RSE1/DDB1/CFT1"/>
</dbReference>
<evidence type="ECO:0000256" key="6">
    <source>
        <dbReference type="RuleBase" id="RU368023"/>
    </source>
</evidence>
<comment type="subunit">
    <text evidence="6">Component of the UV-DDB complex.</text>
</comment>
<dbReference type="RefSeq" id="XP_066916680.1">
    <property type="nucleotide sequence ID" value="XM_067060579.1"/>
</dbReference>
<dbReference type="Proteomes" id="UP000594262">
    <property type="component" value="Unplaced"/>
</dbReference>
<evidence type="ECO:0000313" key="11">
    <source>
        <dbReference type="Proteomes" id="UP000594262"/>
    </source>
</evidence>
<name>A0A7M5WZH8_9CNID</name>
<reference evidence="10" key="1">
    <citation type="submission" date="2021-01" db="UniProtKB">
        <authorList>
            <consortium name="EnsemblMetazoa"/>
        </authorList>
    </citation>
    <scope>IDENTIFICATION</scope>
</reference>
<evidence type="ECO:0000313" key="10">
    <source>
        <dbReference type="EnsemblMetazoa" id="CLYHEMP014884.1"/>
    </source>
</evidence>
<accession>A0A7M5WZH8</accession>
<evidence type="ECO:0000256" key="5">
    <source>
        <dbReference type="ARBA" id="ARBA00031668"/>
    </source>
</evidence>
<comment type="subcellular location">
    <subcellularLocation>
        <location evidence="1 6">Nucleus</location>
    </subcellularLocation>
</comment>
<comment type="similarity">
    <text evidence="2 6">Belongs to the DDB1 family.</text>
</comment>
<evidence type="ECO:0000259" key="7">
    <source>
        <dbReference type="Pfam" id="PF03178"/>
    </source>
</evidence>
<feature type="domain" description="RSE1/DDB1/CPSF1 second beta-propeller" evidence="9">
    <location>
        <begin position="395"/>
        <end position="700"/>
    </location>
</feature>
<dbReference type="RefSeq" id="XP_066916679.1">
    <property type="nucleotide sequence ID" value="XM_067060578.1"/>
</dbReference>
<dbReference type="GeneID" id="136803857"/>
<dbReference type="RefSeq" id="XP_066916681.1">
    <property type="nucleotide sequence ID" value="XM_067060580.1"/>
</dbReference>
<dbReference type="Pfam" id="PF03178">
    <property type="entry name" value="CPSF_A"/>
    <property type="match status" value="1"/>
</dbReference>
<dbReference type="Pfam" id="PF23726">
    <property type="entry name" value="Beta-prop_RSE1_2nd"/>
    <property type="match status" value="1"/>
</dbReference>
<keyword evidence="11" id="KW-1185">Reference proteome</keyword>
<dbReference type="GO" id="GO:0005634">
    <property type="term" value="C:nucleus"/>
    <property type="evidence" value="ECO:0007669"/>
    <property type="project" value="UniProtKB-SubCell"/>
</dbReference>
<sequence>MSHNYIVTAQEATGINASVTGHFTGPNDLNLIIAKNNKLEVHLVTPAGLQSKLDLSVYGRISALQLFRPVNEKQDYLFILTEKFRIAILYYKSDTGTIVTKAYGDVQDKIGRLSDTGMIGIIDPLCRMIALHLYDGLLKIIPLELGTNVELKAFNIRLEELYIVDIQFLHGFDIPTVIFVYQDTQGRHLKTYGISLREKEFVRGPWKQDNVELEASMVITVPSPIEGALIIGQESITYHKGETYLSVAPPLTKQSVLTCYGKVDDDGLRYLLGDMSGRLFMLYLANQTLPDKTVEVKDLKVELLGEISIPNCLSYLDNGVVFVGSALGDSQIVKLNTVADEAGSYLTVMRTFSNLGPIVDMCVVDLERQGQGQLVTCSGAFKEGSLRIIRNGIGIQEHAAIDLDSIMGLWSLKIDSYNTEYHDTLVLSFVGQSRVLSINNEEVEEIELPGFDADKQTAFCANVHYDQVIQVTEDSVRLIKCSKKALVCEWKHEGGKHISIATAQKKQLVLAVGKEVFHFEIEDENLKQTCSTVLDYEIACLDVTPADNEEASDLLAVGLWTDISVRLLRLPNLQEIHKVKLGGEIIPRSILMIQLEDTNYLLCSLGDGSVFYFLLDRNQGNLTEQKKVTLGTKPTIIQPFISGTSKNIFACSDRPTVIYSSNHKLVFANVNLKEACYVCPLHSQSYKNSLAIADKNCLTLGAIDEIQQKLHIRKVPLYESPRRIAYQEVTQTFGVISARIEIRDPYSGKSVVQRPSASCTASSITYSSGDSNRGVLTGTSKDIQGGAIGDEIEVSSFLVLDQHTFEVTHAHQLLDNEYATALTSCKLGSDTNTYYCVGTALVYPEEPEPKEGRLILFQLVEGKLLQVSSKDVKGAVYSVLEFNGKLLTSINSTVSIYEWSMESKELRQECCYHNTILALYLKAKGDFILVGDLMRSVTLLAYKPLEGRLEEIAHDSSPNWMTAVEIIDDDSFLGAENCFNLFTCQKDSGATNDEDRQHLQQAGRYHLGDSVNVFRHGSLVMQHTVEQSTPISYSILYGTVRGTIGLVAGLQKNVFEFLQQVQDKLVKVIKSVGKIDHNMWRSFHNERKTEPSLGSIDGDLIEKCLDLTRDQLKEVVDGLQIEDGGMKRDCTVDDLIKVVEEFSRIH</sequence>
<dbReference type="PANTHER" id="PTHR10644">
    <property type="entry name" value="DNA REPAIR/RNA PROCESSING CPSF FAMILY"/>
    <property type="match status" value="1"/>
</dbReference>